<comment type="caution">
    <text evidence="1">The sequence shown here is derived from an EMBL/GenBank/DDBJ whole genome shotgun (WGS) entry which is preliminary data.</text>
</comment>
<dbReference type="EMBL" id="JAYMYS010000004">
    <property type="protein sequence ID" value="KAK7395890.1"/>
    <property type="molecule type" value="Genomic_DNA"/>
</dbReference>
<gene>
    <name evidence="1" type="ORF">VNO78_16470</name>
</gene>
<reference evidence="1 2" key="1">
    <citation type="submission" date="2024-01" db="EMBL/GenBank/DDBJ databases">
        <title>The genomes of 5 underutilized Papilionoideae crops provide insights into root nodulation and disease resistanc.</title>
        <authorList>
            <person name="Jiang F."/>
        </authorList>
    </citation>
    <scope>NUCLEOTIDE SEQUENCE [LARGE SCALE GENOMIC DNA]</scope>
    <source>
        <strain evidence="1">DUOXIRENSHENG_FW03</strain>
        <tissue evidence="1">Leaves</tissue>
    </source>
</reference>
<name>A0AAN9SID8_PSOTE</name>
<proteinExistence type="predicted"/>
<accession>A0AAN9SID8</accession>
<sequence>MEVYDNLGVEYLIKGSFPQHATRFSMPLREEEFSGFERRPSDTTNYVEQNQYHDLIAKSISLSVNIELCWEENNECGFGQQRIRYLRNNTLNIFPWVLVKLLGGLWKTVSESQSKQWQIWCEEEGINLRSLME</sequence>
<protein>
    <submittedName>
        <fullName evidence="1">Uncharacterized protein</fullName>
    </submittedName>
</protein>
<dbReference type="Proteomes" id="UP001386955">
    <property type="component" value="Unassembled WGS sequence"/>
</dbReference>
<evidence type="ECO:0000313" key="1">
    <source>
        <dbReference type="EMBL" id="KAK7395890.1"/>
    </source>
</evidence>
<evidence type="ECO:0000313" key="2">
    <source>
        <dbReference type="Proteomes" id="UP001386955"/>
    </source>
</evidence>
<dbReference type="AlphaFoldDB" id="A0AAN9SID8"/>
<organism evidence="1 2">
    <name type="scientific">Psophocarpus tetragonolobus</name>
    <name type="common">Winged bean</name>
    <name type="synonym">Dolichos tetragonolobus</name>
    <dbReference type="NCBI Taxonomy" id="3891"/>
    <lineage>
        <taxon>Eukaryota</taxon>
        <taxon>Viridiplantae</taxon>
        <taxon>Streptophyta</taxon>
        <taxon>Embryophyta</taxon>
        <taxon>Tracheophyta</taxon>
        <taxon>Spermatophyta</taxon>
        <taxon>Magnoliopsida</taxon>
        <taxon>eudicotyledons</taxon>
        <taxon>Gunneridae</taxon>
        <taxon>Pentapetalae</taxon>
        <taxon>rosids</taxon>
        <taxon>fabids</taxon>
        <taxon>Fabales</taxon>
        <taxon>Fabaceae</taxon>
        <taxon>Papilionoideae</taxon>
        <taxon>50 kb inversion clade</taxon>
        <taxon>NPAAA clade</taxon>
        <taxon>indigoferoid/millettioid clade</taxon>
        <taxon>Phaseoleae</taxon>
        <taxon>Psophocarpus</taxon>
    </lineage>
</organism>
<keyword evidence="2" id="KW-1185">Reference proteome</keyword>